<dbReference type="PANTHER" id="PTHR48079">
    <property type="entry name" value="PROTEIN YEEZ"/>
    <property type="match status" value="1"/>
</dbReference>
<dbReference type="GO" id="GO:0005737">
    <property type="term" value="C:cytoplasm"/>
    <property type="evidence" value="ECO:0007669"/>
    <property type="project" value="TreeGrafter"/>
</dbReference>
<dbReference type="EMBL" id="MU005782">
    <property type="protein sequence ID" value="KAF2704535.1"/>
    <property type="molecule type" value="Genomic_DNA"/>
</dbReference>
<dbReference type="GO" id="GO:0004029">
    <property type="term" value="F:aldehyde dehydrogenase (NAD+) activity"/>
    <property type="evidence" value="ECO:0007669"/>
    <property type="project" value="TreeGrafter"/>
</dbReference>
<dbReference type="OrthoDB" id="2130169at2759"/>
<evidence type="ECO:0000259" key="2">
    <source>
        <dbReference type="Pfam" id="PF01370"/>
    </source>
</evidence>
<protein>
    <submittedName>
        <fullName evidence="3">NAD(P)-binding protein</fullName>
    </submittedName>
</protein>
<dbReference type="Proteomes" id="UP000799428">
    <property type="component" value="Unassembled WGS sequence"/>
</dbReference>
<dbReference type="Pfam" id="PF01370">
    <property type="entry name" value="Epimerase"/>
    <property type="match status" value="1"/>
</dbReference>
<feature type="domain" description="NAD-dependent epimerase/dehydratase" evidence="2">
    <location>
        <begin position="154"/>
        <end position="237"/>
    </location>
</feature>
<dbReference type="Pfam" id="PF01118">
    <property type="entry name" value="Semialdhyde_dh"/>
    <property type="match status" value="1"/>
</dbReference>
<name>A0A6G1JWA5_9PLEO</name>
<dbReference type="AlphaFoldDB" id="A0A6G1JWA5"/>
<organism evidence="3 4">
    <name type="scientific">Pleomassaria siparia CBS 279.74</name>
    <dbReference type="NCBI Taxonomy" id="1314801"/>
    <lineage>
        <taxon>Eukaryota</taxon>
        <taxon>Fungi</taxon>
        <taxon>Dikarya</taxon>
        <taxon>Ascomycota</taxon>
        <taxon>Pezizomycotina</taxon>
        <taxon>Dothideomycetes</taxon>
        <taxon>Pleosporomycetidae</taxon>
        <taxon>Pleosporales</taxon>
        <taxon>Pleomassariaceae</taxon>
        <taxon>Pleomassaria</taxon>
    </lineage>
</organism>
<dbReference type="PANTHER" id="PTHR48079:SF6">
    <property type="entry name" value="NAD(P)-BINDING DOMAIN-CONTAINING PROTEIN-RELATED"/>
    <property type="match status" value="1"/>
</dbReference>
<sequence>MAPKIFITGATGYIGGDTLYALYEKHPEYEYSVLVRSEEKGKTVTKAFPRVRVVIGGLDDAEVLEEESAKADVVIHTADSSDHEPAAKSIAKGLASGHSKEKPGFWLHTGGTGILCWEDMKYSRLGEHDDKEYNDWSGVSDLVNLPDEAFHRNVDTLVLDAANKYGDRVKTAIVCPPTIYGAGRGPINARSRQAYELAKFILEREQIPIIGSGKARWNTIHVADLADVYVLLTEAAVAKNTDAELWGSEKGYYLVEDGEHVWADIARSMGKKAVELGFVKKGIKEVQLDKEEAEKQAGFAAVSWGLNSRGKAERANKVLGWKPHRPSLEDTLDEILKGEKAALG</sequence>
<accession>A0A6G1JWA5</accession>
<dbReference type="GO" id="GO:0051287">
    <property type="term" value="F:NAD binding"/>
    <property type="evidence" value="ECO:0007669"/>
    <property type="project" value="InterPro"/>
</dbReference>
<reference evidence="3" key="1">
    <citation type="journal article" date="2020" name="Stud. Mycol.">
        <title>101 Dothideomycetes genomes: a test case for predicting lifestyles and emergence of pathogens.</title>
        <authorList>
            <person name="Haridas S."/>
            <person name="Albert R."/>
            <person name="Binder M."/>
            <person name="Bloem J."/>
            <person name="Labutti K."/>
            <person name="Salamov A."/>
            <person name="Andreopoulos B."/>
            <person name="Baker S."/>
            <person name="Barry K."/>
            <person name="Bills G."/>
            <person name="Bluhm B."/>
            <person name="Cannon C."/>
            <person name="Castanera R."/>
            <person name="Culley D."/>
            <person name="Daum C."/>
            <person name="Ezra D."/>
            <person name="Gonzalez J."/>
            <person name="Henrissat B."/>
            <person name="Kuo A."/>
            <person name="Liang C."/>
            <person name="Lipzen A."/>
            <person name="Lutzoni F."/>
            <person name="Magnuson J."/>
            <person name="Mondo S."/>
            <person name="Nolan M."/>
            <person name="Ohm R."/>
            <person name="Pangilinan J."/>
            <person name="Park H.-J."/>
            <person name="Ramirez L."/>
            <person name="Alfaro M."/>
            <person name="Sun H."/>
            <person name="Tritt A."/>
            <person name="Yoshinaga Y."/>
            <person name="Zwiers L.-H."/>
            <person name="Turgeon B."/>
            <person name="Goodwin S."/>
            <person name="Spatafora J."/>
            <person name="Crous P."/>
            <person name="Grigoriev I."/>
        </authorList>
    </citation>
    <scope>NUCLEOTIDE SEQUENCE</scope>
    <source>
        <strain evidence="3">CBS 279.74</strain>
    </source>
</reference>
<dbReference type="InterPro" id="IPR001509">
    <property type="entry name" value="Epimerase_deHydtase"/>
</dbReference>
<dbReference type="GO" id="GO:1901607">
    <property type="term" value="P:alpha-amino acid biosynthetic process"/>
    <property type="evidence" value="ECO:0007669"/>
    <property type="project" value="UniProtKB-ARBA"/>
</dbReference>
<keyword evidence="4" id="KW-1185">Reference proteome</keyword>
<dbReference type="InterPro" id="IPR000534">
    <property type="entry name" value="Semialdehyde_DH_NAD-bd"/>
</dbReference>
<gene>
    <name evidence="3" type="ORF">K504DRAFT_461295</name>
</gene>
<proteinExistence type="predicted"/>
<dbReference type="SUPFAM" id="SSF51735">
    <property type="entry name" value="NAD(P)-binding Rossmann-fold domains"/>
    <property type="match status" value="1"/>
</dbReference>
<evidence type="ECO:0000259" key="1">
    <source>
        <dbReference type="Pfam" id="PF01118"/>
    </source>
</evidence>
<dbReference type="InterPro" id="IPR051783">
    <property type="entry name" value="NAD(P)-dependent_oxidoreduct"/>
</dbReference>
<feature type="domain" description="Semialdehyde dehydrogenase NAD-binding" evidence="1">
    <location>
        <begin position="4"/>
        <end position="92"/>
    </location>
</feature>
<dbReference type="Gene3D" id="3.40.50.720">
    <property type="entry name" value="NAD(P)-binding Rossmann-like Domain"/>
    <property type="match status" value="2"/>
</dbReference>
<evidence type="ECO:0000313" key="4">
    <source>
        <dbReference type="Proteomes" id="UP000799428"/>
    </source>
</evidence>
<evidence type="ECO:0000313" key="3">
    <source>
        <dbReference type="EMBL" id="KAF2704535.1"/>
    </source>
</evidence>
<dbReference type="InterPro" id="IPR036291">
    <property type="entry name" value="NAD(P)-bd_dom_sf"/>
</dbReference>